<protein>
    <submittedName>
        <fullName evidence="3">Uncharacterized protein</fullName>
    </submittedName>
</protein>
<reference evidence="5" key="4">
    <citation type="journal article" date="2022" name="Microb. Genom.">
        <title>A global pangenome for the wheat fungal pathogen Pyrenophora tritici-repentis and prediction of effector protein structural homology.</title>
        <authorList>
            <person name="Moolhuijzen P.M."/>
            <person name="See P.T."/>
            <person name="Shi G."/>
            <person name="Powell H.R."/>
            <person name="Cockram J."/>
            <person name="Jorgensen L.N."/>
            <person name="Benslimane H."/>
            <person name="Strelkov S.E."/>
            <person name="Turner J."/>
            <person name="Liu Z."/>
            <person name="Moffat C.S."/>
        </authorList>
    </citation>
    <scope>NUCLEOTIDE SEQUENCE [LARGE SCALE GENOMIC DNA]</scope>
</reference>
<keyword evidence="5" id="KW-1185">Reference proteome</keyword>
<sequence>MRFSTIITTAPFILTVSAAVVAPVVVRETSQLSSTDTNATTSDSEQSGEVFNMLRLLKVEGQPDVLEAFNITFTEDKTPIISSEAGIEKAAGSIDNDVAGLVSRKIHIHWPHWSDTHRACIICQLGCAFGPCGCCNVGRACVTDGECCLSPGAC</sequence>
<evidence type="ECO:0000313" key="5">
    <source>
        <dbReference type="Proteomes" id="UP000249757"/>
    </source>
</evidence>
<reference evidence="2 4" key="1">
    <citation type="journal article" date="2018" name="BMC Genomics">
        <title>Comparative genomics of the wheat fungal pathogen Pyrenophora tritici-repentis reveals chromosomal variations and genome plasticity.</title>
        <authorList>
            <person name="Moolhuijzen P."/>
            <person name="See P.T."/>
            <person name="Hane J.K."/>
            <person name="Shi G."/>
            <person name="Liu Z."/>
            <person name="Oliver R.P."/>
            <person name="Moffat C.S."/>
        </authorList>
    </citation>
    <scope>NUCLEOTIDE SEQUENCE [LARGE SCALE GENOMIC DNA]</scope>
    <source>
        <strain evidence="2">M4</strain>
    </source>
</reference>
<feature type="signal peptide" evidence="1">
    <location>
        <begin position="1"/>
        <end position="18"/>
    </location>
</feature>
<evidence type="ECO:0000256" key="1">
    <source>
        <dbReference type="SAM" id="SignalP"/>
    </source>
</evidence>
<dbReference type="EMBL" id="NRDI02000004">
    <property type="protein sequence ID" value="KAI1517136.1"/>
    <property type="molecule type" value="Genomic_DNA"/>
</dbReference>
<organism evidence="3 5">
    <name type="scientific">Pyrenophora tritici-repentis</name>
    <dbReference type="NCBI Taxonomy" id="45151"/>
    <lineage>
        <taxon>Eukaryota</taxon>
        <taxon>Fungi</taxon>
        <taxon>Dikarya</taxon>
        <taxon>Ascomycota</taxon>
        <taxon>Pezizomycotina</taxon>
        <taxon>Dothideomycetes</taxon>
        <taxon>Pleosporomycetidae</taxon>
        <taxon>Pleosporales</taxon>
        <taxon>Pleosporineae</taxon>
        <taxon>Pleosporaceae</taxon>
        <taxon>Pyrenophora</taxon>
    </lineage>
</organism>
<gene>
    <name evidence="3" type="ORF">Ptr86124_004073</name>
    <name evidence="2" type="ORF">PtrM4_094800</name>
</gene>
<accession>A0A2W1GCT1</accession>
<evidence type="ECO:0000313" key="4">
    <source>
        <dbReference type="Proteomes" id="UP000245464"/>
    </source>
</evidence>
<keyword evidence="1" id="KW-0732">Signal</keyword>
<reference evidence="3" key="2">
    <citation type="submission" date="2021-05" db="EMBL/GenBank/DDBJ databases">
        <authorList>
            <person name="Moolhuijzen P.M."/>
            <person name="Moffat C.S."/>
        </authorList>
    </citation>
    <scope>NUCLEOTIDE SEQUENCE</scope>
    <source>
        <strain evidence="3">86-124</strain>
    </source>
</reference>
<dbReference type="Proteomes" id="UP000245464">
    <property type="component" value="Chromosome 4"/>
</dbReference>
<reference evidence="3" key="3">
    <citation type="journal article" date="2022" name="bioRxiv">
        <title>A global pangenome for the wheat fungal pathogen Pyrenophora tritici-repentis and prediction of effector protein structural homology.</title>
        <authorList>
            <person name="Moolhuijzen P."/>
            <person name="See P.T."/>
            <person name="Shi G."/>
            <person name="Powell H.R."/>
            <person name="Cockram J."/>
            <person name="Jorgensen L.N."/>
            <person name="Benslimane H."/>
            <person name="Strelkov S.E."/>
            <person name="Turner J."/>
            <person name="Liu Z."/>
            <person name="Moffat C.S."/>
        </authorList>
    </citation>
    <scope>NUCLEOTIDE SEQUENCE</scope>
    <source>
        <strain evidence="3">86-124</strain>
    </source>
</reference>
<name>A0A2W1GCT1_9PLEO</name>
<proteinExistence type="predicted"/>
<comment type="caution">
    <text evidence="3">The sequence shown here is derived from an EMBL/GenBank/DDBJ whole genome shotgun (WGS) entry which is preliminary data.</text>
</comment>
<dbReference type="AlphaFoldDB" id="A0A2W1GCT1"/>
<evidence type="ECO:0000313" key="2">
    <source>
        <dbReference type="EMBL" id="KAF7571980.1"/>
    </source>
</evidence>
<dbReference type="EMBL" id="NQIK02000004">
    <property type="protein sequence ID" value="KAF7571980.1"/>
    <property type="molecule type" value="Genomic_DNA"/>
</dbReference>
<feature type="chain" id="PRO_5042701186" evidence="1">
    <location>
        <begin position="19"/>
        <end position="154"/>
    </location>
</feature>
<evidence type="ECO:0000313" key="3">
    <source>
        <dbReference type="EMBL" id="KAI1517136.1"/>
    </source>
</evidence>
<dbReference type="Proteomes" id="UP000249757">
    <property type="component" value="Unassembled WGS sequence"/>
</dbReference>